<dbReference type="Proteomes" id="UP000078290">
    <property type="component" value="Unassembled WGS sequence"/>
</dbReference>
<proteinExistence type="predicted"/>
<evidence type="ECO:0000256" key="1">
    <source>
        <dbReference type="SAM" id="Phobius"/>
    </source>
</evidence>
<dbReference type="EMBL" id="LXMA01000023">
    <property type="protein sequence ID" value="OAT72955.1"/>
    <property type="molecule type" value="Genomic_DNA"/>
</dbReference>
<reference evidence="3" key="1">
    <citation type="submission" date="2016-05" db="EMBL/GenBank/DDBJ databases">
        <authorList>
            <person name="Wang W."/>
            <person name="Zhu L."/>
        </authorList>
    </citation>
    <scope>NUCLEOTIDE SEQUENCE [LARGE SCALE GENOMIC DNA]</scope>
    <source>
        <strain evidence="3">W-2</strain>
    </source>
</reference>
<comment type="caution">
    <text evidence="2">The sequence shown here is derived from an EMBL/GenBank/DDBJ whole genome shotgun (WGS) entry which is preliminary data.</text>
</comment>
<evidence type="ECO:0000313" key="3">
    <source>
        <dbReference type="Proteomes" id="UP000078290"/>
    </source>
</evidence>
<evidence type="ECO:0000313" key="2">
    <source>
        <dbReference type="EMBL" id="OAT72955.1"/>
    </source>
</evidence>
<dbReference type="RefSeq" id="WP_064551924.1">
    <property type="nucleotide sequence ID" value="NZ_LXMA01000023.1"/>
</dbReference>
<sequence>MFKQTCKKYGNKGYKVVCGETVWAQEKAKSASAKKRTNKFIEQYLFIFIFELISAKVNGSCFLSAAPFSY</sequence>
<organism evidence="2 3">
    <name type="scientific">Parageobacillus thermoglucosidasius</name>
    <name type="common">Geobacillus thermoglucosidasius</name>
    <dbReference type="NCBI Taxonomy" id="1426"/>
    <lineage>
        <taxon>Bacteria</taxon>
        <taxon>Bacillati</taxon>
        <taxon>Bacillota</taxon>
        <taxon>Bacilli</taxon>
        <taxon>Bacillales</taxon>
        <taxon>Anoxybacillaceae</taxon>
        <taxon>Parageobacillus</taxon>
    </lineage>
</organism>
<dbReference type="AlphaFoldDB" id="A0A1B7KS89"/>
<accession>A0A1B7KS89</accession>
<gene>
    <name evidence="2" type="ORF">A7K69_08480</name>
</gene>
<keyword evidence="1" id="KW-0812">Transmembrane</keyword>
<keyword evidence="1" id="KW-1133">Transmembrane helix</keyword>
<feature type="transmembrane region" description="Helical" evidence="1">
    <location>
        <begin position="44"/>
        <end position="66"/>
    </location>
</feature>
<protein>
    <submittedName>
        <fullName evidence="2">Uncharacterized protein</fullName>
    </submittedName>
</protein>
<name>A0A1B7KS89_PARTM</name>
<keyword evidence="1" id="KW-0472">Membrane</keyword>